<proteinExistence type="predicted"/>
<reference evidence="1 2" key="1">
    <citation type="submission" date="2019-10" db="EMBL/GenBank/DDBJ databases">
        <title>Whole-genome sequence of the extremophile Heliorestis acidaminivorans DSM 24790.</title>
        <authorList>
            <person name="Kyndt J.A."/>
            <person name="Meyer T.E."/>
        </authorList>
    </citation>
    <scope>NUCLEOTIDE SEQUENCE [LARGE SCALE GENOMIC DNA]</scope>
    <source>
        <strain evidence="1 2">DSM 24790</strain>
    </source>
</reference>
<dbReference type="OrthoDB" id="565380at2"/>
<evidence type="ECO:0000313" key="2">
    <source>
        <dbReference type="Proteomes" id="UP000468766"/>
    </source>
</evidence>
<evidence type="ECO:0000313" key="1">
    <source>
        <dbReference type="EMBL" id="KAB2950832.1"/>
    </source>
</evidence>
<organism evidence="1 2">
    <name type="scientific">Heliorestis acidaminivorans</name>
    <dbReference type="NCBI Taxonomy" id="553427"/>
    <lineage>
        <taxon>Bacteria</taxon>
        <taxon>Bacillati</taxon>
        <taxon>Bacillota</taxon>
        <taxon>Clostridia</taxon>
        <taxon>Eubacteriales</taxon>
        <taxon>Heliobacteriaceae</taxon>
        <taxon>Heliorestis</taxon>
    </lineage>
</organism>
<sequence length="283" mass="31953">MISIMQQLLRRKAITLSLTMALFIFFPFLAGANERNSACNIDGIIPQTKNIEIMPVALSGQEMPEYVIVYHTEDLIPNGGVIVLKHTTECQGWGVVFRELYEGYRLKILDVGKLLGDQREQIAIGSHEGSGSFLSFFILGGDSRKIGTVLDHMEEPFFQGGLKIKEGDLYVHAASQGTIFQWDGTKFTESPYIQQPDLSHAKLDDFVVHYSIINDKVVANYPHGTILSLRKGQEVHFVRENYGATERILYMGPPDWDPSLSMITIIPNGYDWDNAYEIYVKEQ</sequence>
<accession>A0A6I0EWY5</accession>
<name>A0A6I0EWY5_9FIRM</name>
<comment type="caution">
    <text evidence="1">The sequence shown here is derived from an EMBL/GenBank/DDBJ whole genome shotgun (WGS) entry which is preliminary data.</text>
</comment>
<gene>
    <name evidence="1" type="ORF">F9B85_13870</name>
</gene>
<protein>
    <submittedName>
        <fullName evidence="1">Uncharacterized protein</fullName>
    </submittedName>
</protein>
<dbReference type="RefSeq" id="WP_151621810.1">
    <property type="nucleotide sequence ID" value="NZ_WBXO01000021.1"/>
</dbReference>
<dbReference type="AlphaFoldDB" id="A0A6I0EWY5"/>
<dbReference type="EMBL" id="WBXO01000021">
    <property type="protein sequence ID" value="KAB2950832.1"/>
    <property type="molecule type" value="Genomic_DNA"/>
</dbReference>
<dbReference type="Proteomes" id="UP000468766">
    <property type="component" value="Unassembled WGS sequence"/>
</dbReference>
<keyword evidence="2" id="KW-1185">Reference proteome</keyword>